<gene>
    <name evidence="9" type="ORF">HNR73_003726</name>
</gene>
<evidence type="ECO:0000256" key="7">
    <source>
        <dbReference type="RuleBase" id="RU366034"/>
    </source>
</evidence>
<name>A0A841FQM7_9ACTN</name>
<dbReference type="PANTHER" id="PTHR35201">
    <property type="entry name" value="TERPENE SYNTHASE"/>
    <property type="match status" value="1"/>
</dbReference>
<keyword evidence="10" id="KW-1185">Reference proteome</keyword>
<evidence type="ECO:0000256" key="1">
    <source>
        <dbReference type="ARBA" id="ARBA00001946"/>
    </source>
</evidence>
<dbReference type="InterPro" id="IPR008949">
    <property type="entry name" value="Isoprenoid_synthase_dom_sf"/>
</dbReference>
<dbReference type="AlphaFoldDB" id="A0A841FQM7"/>
<proteinExistence type="inferred from homology"/>
<dbReference type="SFLD" id="SFLDG01020">
    <property type="entry name" value="Terpene_Cyclase_Like_2"/>
    <property type="match status" value="1"/>
</dbReference>
<comment type="caution">
    <text evidence="9">The sequence shown here is derived from an EMBL/GenBank/DDBJ whole genome shotgun (WGS) entry which is preliminary data.</text>
</comment>
<evidence type="ECO:0000256" key="6">
    <source>
        <dbReference type="ARBA" id="ARBA00035653"/>
    </source>
</evidence>
<dbReference type="GO" id="GO:0010333">
    <property type="term" value="F:terpene synthase activity"/>
    <property type="evidence" value="ECO:0007669"/>
    <property type="project" value="InterPro"/>
</dbReference>
<evidence type="ECO:0000256" key="3">
    <source>
        <dbReference type="ARBA" id="ARBA00022842"/>
    </source>
</evidence>
<dbReference type="SUPFAM" id="SSF48576">
    <property type="entry name" value="Terpenoid synthases"/>
    <property type="match status" value="1"/>
</dbReference>
<evidence type="ECO:0000256" key="2">
    <source>
        <dbReference type="ARBA" id="ARBA00022723"/>
    </source>
</evidence>
<evidence type="ECO:0000313" key="9">
    <source>
        <dbReference type="EMBL" id="MBB6035862.1"/>
    </source>
</evidence>
<comment type="similarity">
    <text evidence="6">Belongs to the terpene synthase family. 2-methylisoborneol synthase subfamily.</text>
</comment>
<dbReference type="PANTHER" id="PTHR35201:SF4">
    <property type="entry name" value="BETA-PINACENE SYNTHASE-RELATED"/>
    <property type="match status" value="1"/>
</dbReference>
<comment type="cofactor">
    <cofactor evidence="1 7">
        <name>Mg(2+)</name>
        <dbReference type="ChEBI" id="CHEBI:18420"/>
    </cofactor>
</comment>
<dbReference type="EMBL" id="JACHGT010000007">
    <property type="protein sequence ID" value="MBB6035862.1"/>
    <property type="molecule type" value="Genomic_DNA"/>
</dbReference>
<dbReference type="NCBIfam" id="NF041167">
    <property type="entry name" value="f2_encap_cargo2"/>
    <property type="match status" value="1"/>
</dbReference>
<dbReference type="EC" id="4.2.3.-" evidence="7"/>
<dbReference type="Gene3D" id="1.10.600.10">
    <property type="entry name" value="Farnesyl Diphosphate Synthase"/>
    <property type="match status" value="1"/>
</dbReference>
<dbReference type="Proteomes" id="UP000548476">
    <property type="component" value="Unassembled WGS sequence"/>
</dbReference>
<sequence length="375" mass="40839">MSLLSRAATPIASRETSDLVVGALLRTGPGGIGTSALRPAGGHTATAESDTPEPTRREPEIYCPEALRDDVALGDEVNERLVAWAERIGIYPGRVEEVRGANFGRLVMLTHPDSDDPDRLTAAGKCALAEWATDDHYCDDETQGSDLTLLGARLGVANAVVDPAHLPPRYAADLERAVGRDPVLRALRGAFEHLARYADIEQVNRLRQEIASLFVGYDTEGSWRASERVPPVWEYLVNRQDNSFLPCMALVDVVGGYRLPAAEYYDPRVRRAVSFAASASVIVNDLYSTAKESDASGLVDFNLPMVIAVEENCSTEEAVRRSVAVHDDLVRTFEAESAFLSATGSPRLGRFLAAVWAWLGGNREWHRGTARYSGA</sequence>
<evidence type="ECO:0000313" key="10">
    <source>
        <dbReference type="Proteomes" id="UP000548476"/>
    </source>
</evidence>
<dbReference type="InterPro" id="IPR047945">
    <property type="entry name" value="MIB_synthase"/>
</dbReference>
<keyword evidence="4 7" id="KW-0456">Lyase</keyword>
<evidence type="ECO:0000256" key="8">
    <source>
        <dbReference type="SAM" id="MobiDB-lite"/>
    </source>
</evidence>
<dbReference type="RefSeq" id="WP_184788692.1">
    <property type="nucleotide sequence ID" value="NZ_BONT01000105.1"/>
</dbReference>
<dbReference type="SFLD" id="SFLDS00005">
    <property type="entry name" value="Isoprenoid_Synthase_Type_I"/>
    <property type="match status" value="1"/>
</dbReference>
<evidence type="ECO:0000256" key="4">
    <source>
        <dbReference type="ARBA" id="ARBA00023239"/>
    </source>
</evidence>
<protein>
    <recommendedName>
        <fullName evidence="7">Terpene synthase</fullName>
        <ecNumber evidence="7">4.2.3.-</ecNumber>
    </recommendedName>
</protein>
<dbReference type="GO" id="GO:0046872">
    <property type="term" value="F:metal ion binding"/>
    <property type="evidence" value="ECO:0007669"/>
    <property type="project" value="UniProtKB-KW"/>
</dbReference>
<dbReference type="InterPro" id="IPR034686">
    <property type="entry name" value="Terpene_cyclase-like_2"/>
</dbReference>
<dbReference type="Pfam" id="PF19086">
    <property type="entry name" value="Terpene_syn_C_2"/>
    <property type="match status" value="1"/>
</dbReference>
<comment type="catalytic activity">
    <reaction evidence="5">
        <text>(E)-2-methylgeranyl diphosphate + H2O = 2-methylisoborneol + diphosphate</text>
        <dbReference type="Rhea" id="RHEA:32571"/>
        <dbReference type="ChEBI" id="CHEBI:15377"/>
        <dbReference type="ChEBI" id="CHEBI:33019"/>
        <dbReference type="ChEBI" id="CHEBI:61984"/>
        <dbReference type="ChEBI" id="CHEBI:61987"/>
        <dbReference type="EC" id="4.2.3.118"/>
    </reaction>
</comment>
<dbReference type="GO" id="GO:0042214">
    <property type="term" value="P:terpene metabolic process"/>
    <property type="evidence" value="ECO:0007669"/>
    <property type="project" value="InterPro"/>
</dbReference>
<organism evidence="9 10">
    <name type="scientific">Phytomonospora endophytica</name>
    <dbReference type="NCBI Taxonomy" id="714109"/>
    <lineage>
        <taxon>Bacteria</taxon>
        <taxon>Bacillati</taxon>
        <taxon>Actinomycetota</taxon>
        <taxon>Actinomycetes</taxon>
        <taxon>Micromonosporales</taxon>
        <taxon>Micromonosporaceae</taxon>
        <taxon>Phytomonospora</taxon>
    </lineage>
</organism>
<accession>A0A841FQM7</accession>
<keyword evidence="2 7" id="KW-0479">Metal-binding</keyword>
<feature type="region of interest" description="Disordered" evidence="8">
    <location>
        <begin position="32"/>
        <end position="58"/>
    </location>
</feature>
<evidence type="ECO:0000256" key="5">
    <source>
        <dbReference type="ARBA" id="ARBA00035573"/>
    </source>
</evidence>
<keyword evidence="3 7" id="KW-0460">Magnesium</keyword>
<reference evidence="9 10" key="1">
    <citation type="submission" date="2020-08" db="EMBL/GenBank/DDBJ databases">
        <title>Genomic Encyclopedia of Type Strains, Phase IV (KMG-IV): sequencing the most valuable type-strain genomes for metagenomic binning, comparative biology and taxonomic classification.</title>
        <authorList>
            <person name="Goeker M."/>
        </authorList>
    </citation>
    <scope>NUCLEOTIDE SEQUENCE [LARGE SCALE GENOMIC DNA]</scope>
    <source>
        <strain evidence="9 10">YIM 65646</strain>
    </source>
</reference>